<comment type="subcellular location">
    <subcellularLocation>
        <location evidence="2">Cell membrane</location>
        <topology evidence="2">Multi-pass membrane protein</topology>
    </subcellularLocation>
</comment>
<keyword evidence="11 15" id="KW-1133">Transmembrane helix</keyword>
<evidence type="ECO:0000256" key="8">
    <source>
        <dbReference type="ARBA" id="ARBA00022741"/>
    </source>
</evidence>
<dbReference type="AlphaFoldDB" id="A0A229UPJ5"/>
<evidence type="ECO:0000256" key="3">
    <source>
        <dbReference type="ARBA" id="ARBA00012438"/>
    </source>
</evidence>
<dbReference type="PROSITE" id="PS50109">
    <property type="entry name" value="HIS_KIN"/>
    <property type="match status" value="1"/>
</dbReference>
<evidence type="ECO:0000256" key="6">
    <source>
        <dbReference type="ARBA" id="ARBA00022679"/>
    </source>
</evidence>
<dbReference type="InterPro" id="IPR036890">
    <property type="entry name" value="HATPase_C_sf"/>
</dbReference>
<evidence type="ECO:0000256" key="15">
    <source>
        <dbReference type="SAM" id="Phobius"/>
    </source>
</evidence>
<keyword evidence="4" id="KW-1003">Cell membrane</keyword>
<evidence type="ECO:0000256" key="13">
    <source>
        <dbReference type="ARBA" id="ARBA00023136"/>
    </source>
</evidence>
<dbReference type="InterPro" id="IPR050398">
    <property type="entry name" value="HssS/ArlS-like"/>
</dbReference>
<dbReference type="SMART" id="SM00387">
    <property type="entry name" value="HATPase_c"/>
    <property type="match status" value="1"/>
</dbReference>
<evidence type="ECO:0000256" key="4">
    <source>
        <dbReference type="ARBA" id="ARBA00022475"/>
    </source>
</evidence>
<dbReference type="Pfam" id="PF00672">
    <property type="entry name" value="HAMP"/>
    <property type="match status" value="1"/>
</dbReference>
<dbReference type="InterPro" id="IPR036097">
    <property type="entry name" value="HisK_dim/P_sf"/>
</dbReference>
<comment type="catalytic activity">
    <reaction evidence="1">
        <text>ATP + protein L-histidine = ADP + protein N-phospho-L-histidine.</text>
        <dbReference type="EC" id="2.7.13.3"/>
    </reaction>
</comment>
<evidence type="ECO:0000256" key="11">
    <source>
        <dbReference type="ARBA" id="ARBA00022989"/>
    </source>
</evidence>
<dbReference type="SUPFAM" id="SSF158472">
    <property type="entry name" value="HAMP domain-like"/>
    <property type="match status" value="1"/>
</dbReference>
<dbReference type="Pfam" id="PF02518">
    <property type="entry name" value="HATPase_c"/>
    <property type="match status" value="1"/>
</dbReference>
<evidence type="ECO:0000256" key="2">
    <source>
        <dbReference type="ARBA" id="ARBA00004651"/>
    </source>
</evidence>
<dbReference type="Gene3D" id="6.10.340.10">
    <property type="match status" value="1"/>
</dbReference>
<gene>
    <name evidence="18" type="ORF">CF651_16130</name>
</gene>
<dbReference type="SUPFAM" id="SSF47384">
    <property type="entry name" value="Homodimeric domain of signal transducing histidine kinase"/>
    <property type="match status" value="1"/>
</dbReference>
<evidence type="ECO:0000256" key="7">
    <source>
        <dbReference type="ARBA" id="ARBA00022692"/>
    </source>
</evidence>
<dbReference type="PANTHER" id="PTHR45528">
    <property type="entry name" value="SENSOR HISTIDINE KINASE CPXA"/>
    <property type="match status" value="1"/>
</dbReference>
<feature type="transmembrane region" description="Helical" evidence="15">
    <location>
        <begin position="12"/>
        <end position="34"/>
    </location>
</feature>
<keyword evidence="10" id="KW-0067">ATP-binding</keyword>
<feature type="transmembrane region" description="Helical" evidence="15">
    <location>
        <begin position="214"/>
        <end position="237"/>
    </location>
</feature>
<keyword evidence="5" id="KW-0597">Phosphoprotein</keyword>
<keyword evidence="12" id="KW-0902">Two-component regulatory system</keyword>
<feature type="coiled-coil region" evidence="14">
    <location>
        <begin position="324"/>
        <end position="351"/>
    </location>
</feature>
<keyword evidence="14" id="KW-0175">Coiled coil</keyword>
<evidence type="ECO:0000256" key="9">
    <source>
        <dbReference type="ARBA" id="ARBA00022777"/>
    </source>
</evidence>
<evidence type="ECO:0000256" key="10">
    <source>
        <dbReference type="ARBA" id="ARBA00022840"/>
    </source>
</evidence>
<proteinExistence type="predicted"/>
<protein>
    <recommendedName>
        <fullName evidence="3">histidine kinase</fullName>
        <ecNumber evidence="3">2.7.13.3</ecNumber>
    </recommendedName>
</protein>
<evidence type="ECO:0000313" key="19">
    <source>
        <dbReference type="Proteomes" id="UP000215509"/>
    </source>
</evidence>
<evidence type="ECO:0000256" key="5">
    <source>
        <dbReference type="ARBA" id="ARBA00022553"/>
    </source>
</evidence>
<dbReference type="InterPro" id="IPR005467">
    <property type="entry name" value="His_kinase_dom"/>
</dbReference>
<dbReference type="SUPFAM" id="SSF55874">
    <property type="entry name" value="ATPase domain of HSP90 chaperone/DNA topoisomerase II/histidine kinase"/>
    <property type="match status" value="1"/>
</dbReference>
<organism evidence="18 19">
    <name type="scientific">Paenibacillus rigui</name>
    <dbReference type="NCBI Taxonomy" id="554312"/>
    <lineage>
        <taxon>Bacteria</taxon>
        <taxon>Bacillati</taxon>
        <taxon>Bacillota</taxon>
        <taxon>Bacilli</taxon>
        <taxon>Bacillales</taxon>
        <taxon>Paenibacillaceae</taxon>
        <taxon>Paenibacillus</taxon>
    </lineage>
</organism>
<evidence type="ECO:0000256" key="14">
    <source>
        <dbReference type="SAM" id="Coils"/>
    </source>
</evidence>
<dbReference type="GO" id="GO:0005886">
    <property type="term" value="C:plasma membrane"/>
    <property type="evidence" value="ECO:0007669"/>
    <property type="project" value="UniProtKB-SubCell"/>
</dbReference>
<evidence type="ECO:0000313" key="18">
    <source>
        <dbReference type="EMBL" id="OXM85135.1"/>
    </source>
</evidence>
<dbReference type="Pfam" id="PF00512">
    <property type="entry name" value="HisKA"/>
    <property type="match status" value="1"/>
</dbReference>
<evidence type="ECO:0000259" key="17">
    <source>
        <dbReference type="PROSITE" id="PS50885"/>
    </source>
</evidence>
<keyword evidence="6" id="KW-0808">Transferase</keyword>
<evidence type="ECO:0000256" key="12">
    <source>
        <dbReference type="ARBA" id="ARBA00023012"/>
    </source>
</evidence>
<keyword evidence="7 15" id="KW-0812">Transmembrane</keyword>
<dbReference type="RefSeq" id="WP_094015898.1">
    <property type="nucleotide sequence ID" value="NZ_NMQW01000023.1"/>
</dbReference>
<evidence type="ECO:0000256" key="1">
    <source>
        <dbReference type="ARBA" id="ARBA00000085"/>
    </source>
</evidence>
<dbReference type="Gene3D" id="1.10.287.130">
    <property type="match status" value="1"/>
</dbReference>
<dbReference type="GO" id="GO:0000155">
    <property type="term" value="F:phosphorelay sensor kinase activity"/>
    <property type="evidence" value="ECO:0007669"/>
    <property type="project" value="InterPro"/>
</dbReference>
<feature type="domain" description="Histidine kinase" evidence="16">
    <location>
        <begin position="298"/>
        <end position="506"/>
    </location>
</feature>
<keyword evidence="8" id="KW-0547">Nucleotide-binding</keyword>
<dbReference type="Gene3D" id="3.30.565.10">
    <property type="entry name" value="Histidine kinase-like ATPase, C-terminal domain"/>
    <property type="match status" value="1"/>
</dbReference>
<sequence length="521" mass="59008">MIKHWPIALKIWGVFAAITLCIFMMLAMLLPWTLKGFFTEQLYDIILDSQNSVTAMESIQVTASGEGVVTSTQAAPAVPALPVQKVIRVSDETMPVPFELAGSVNLLQSSQTISLSPMKTLPPDGPGVNHIVILNKDGNTLETRQEIMAALPQPFALAIEAEAGRQQASVQKYSLDIGNKTMFYVIRKDATEGKSGYVVSYAWGKYRNDLVLTMFWRLMLLMVLLFVVSWAPCLWFARYLSRPLIQMEKQAGRIAERDWHEPFNLDRKDEMGRLGLAFEGMRKRLVRQDKAQQYFLQNISHELKTPVMVIRSYAQSILDGVFPKKTLQASLETIMHEAERLEKRIRDLLYLNKLSYLSTRNKPFETFDLSEVLQDCVERLRYQRPELVWTVELPERWEILGEPKQWSVAFENILDNQMRYARGRIAVTAVMQGDTAKQAVRIWNDGPPVEASLQEKLFEPFQTGEKGQYGLGLAIVQQIMAYHQARIDVRNEDGGVAYILEPSASAGQEAERAREVAGGGT</sequence>
<dbReference type="GO" id="GO:0005524">
    <property type="term" value="F:ATP binding"/>
    <property type="evidence" value="ECO:0007669"/>
    <property type="project" value="UniProtKB-KW"/>
</dbReference>
<evidence type="ECO:0000259" key="16">
    <source>
        <dbReference type="PROSITE" id="PS50109"/>
    </source>
</evidence>
<keyword evidence="13 15" id="KW-0472">Membrane</keyword>
<dbReference type="CDD" id="cd00082">
    <property type="entry name" value="HisKA"/>
    <property type="match status" value="1"/>
</dbReference>
<dbReference type="InterPro" id="IPR003660">
    <property type="entry name" value="HAMP_dom"/>
</dbReference>
<reference evidence="18 19" key="1">
    <citation type="submission" date="2017-07" db="EMBL/GenBank/DDBJ databases">
        <title>Genome sequencing and assembly of Paenibacillus rigui.</title>
        <authorList>
            <person name="Mayilraj S."/>
        </authorList>
    </citation>
    <scope>NUCLEOTIDE SEQUENCE [LARGE SCALE GENOMIC DNA]</scope>
    <source>
        <strain evidence="18 19">JCM 16352</strain>
    </source>
</reference>
<dbReference type="SMART" id="SM00304">
    <property type="entry name" value="HAMP"/>
    <property type="match status" value="1"/>
</dbReference>
<dbReference type="OrthoDB" id="9780718at2"/>
<comment type="caution">
    <text evidence="18">The sequence shown here is derived from an EMBL/GenBank/DDBJ whole genome shotgun (WGS) entry which is preliminary data.</text>
</comment>
<accession>A0A229UPJ5</accession>
<dbReference type="EMBL" id="NMQW01000023">
    <property type="protein sequence ID" value="OXM85135.1"/>
    <property type="molecule type" value="Genomic_DNA"/>
</dbReference>
<dbReference type="CDD" id="cd06225">
    <property type="entry name" value="HAMP"/>
    <property type="match status" value="1"/>
</dbReference>
<dbReference type="InterPro" id="IPR003594">
    <property type="entry name" value="HATPase_dom"/>
</dbReference>
<dbReference type="EC" id="2.7.13.3" evidence="3"/>
<keyword evidence="9 18" id="KW-0418">Kinase</keyword>
<keyword evidence="19" id="KW-1185">Reference proteome</keyword>
<dbReference type="PANTHER" id="PTHR45528:SF1">
    <property type="entry name" value="SENSOR HISTIDINE KINASE CPXA"/>
    <property type="match status" value="1"/>
</dbReference>
<dbReference type="Proteomes" id="UP000215509">
    <property type="component" value="Unassembled WGS sequence"/>
</dbReference>
<dbReference type="SMART" id="SM00388">
    <property type="entry name" value="HisKA"/>
    <property type="match status" value="1"/>
</dbReference>
<name>A0A229UPJ5_9BACL</name>
<feature type="domain" description="HAMP" evidence="17">
    <location>
        <begin position="238"/>
        <end position="290"/>
    </location>
</feature>
<dbReference type="InterPro" id="IPR003661">
    <property type="entry name" value="HisK_dim/P_dom"/>
</dbReference>
<dbReference type="PROSITE" id="PS50885">
    <property type="entry name" value="HAMP"/>
    <property type="match status" value="1"/>
</dbReference>